<feature type="non-terminal residue" evidence="1">
    <location>
        <position position="359"/>
    </location>
</feature>
<evidence type="ECO:0000313" key="2">
    <source>
        <dbReference type="Proteomes" id="UP001152795"/>
    </source>
</evidence>
<organism evidence="1 2">
    <name type="scientific">Paramuricea clavata</name>
    <name type="common">Red gorgonian</name>
    <name type="synonym">Violescent sea-whip</name>
    <dbReference type="NCBI Taxonomy" id="317549"/>
    <lineage>
        <taxon>Eukaryota</taxon>
        <taxon>Metazoa</taxon>
        <taxon>Cnidaria</taxon>
        <taxon>Anthozoa</taxon>
        <taxon>Octocorallia</taxon>
        <taxon>Malacalcyonacea</taxon>
        <taxon>Plexauridae</taxon>
        <taxon>Paramuricea</taxon>
    </lineage>
</organism>
<dbReference type="Pfam" id="PF05960">
    <property type="entry name" value="DUF885"/>
    <property type="match status" value="1"/>
</dbReference>
<proteinExistence type="predicted"/>
<dbReference type="OrthoDB" id="5989324at2759"/>
<reference evidence="1" key="1">
    <citation type="submission" date="2020-04" db="EMBL/GenBank/DDBJ databases">
        <authorList>
            <person name="Alioto T."/>
            <person name="Alioto T."/>
            <person name="Gomez Garrido J."/>
        </authorList>
    </citation>
    <scope>NUCLEOTIDE SEQUENCE</scope>
    <source>
        <strain evidence="1">A484AB</strain>
    </source>
</reference>
<dbReference type="InterPro" id="IPR010281">
    <property type="entry name" value="DUF885"/>
</dbReference>
<accession>A0A7D9LMW2</accession>
<comment type="caution">
    <text evidence="1">The sequence shown here is derived from an EMBL/GenBank/DDBJ whole genome shotgun (WGS) entry which is preliminary data.</text>
</comment>
<dbReference type="AlphaFoldDB" id="A0A7D9LMW2"/>
<dbReference type="PANTHER" id="PTHR33361">
    <property type="entry name" value="GLR0591 PROTEIN"/>
    <property type="match status" value="1"/>
</dbReference>
<sequence length="359" mass="41094">MDEKLKEILEEFWAWRLKEAPEFGTMVGEHSRDDLLDDMSLAAYDKRMKCAKDYIAKLEKIDVEKLDEDNKLNYELLHLELTTYINGMAFKCYLFPVNGLEGPQVDFGKTVSWMKNEVPADFEKILSRYNKYPKQADQIIELMKKGIETGYVNAKISMEKVPDMFTKIVETPVKESAFYEPFKEMPSPIEEKKRNSMQERAVKAINEKLYPAFTKISNYIKEKAWKSINNLLGKQTKQTVVNELNMGENILNNPQEIVEGFNEYFSNIGPDLASKLDMPKCNFETYVKKSTSEFAAFQPTTVNDIFNLLCGLSSNKATGIDKISCKIIKIAAPAIADSLTHIFNQASAINLSSFPDQWK</sequence>
<evidence type="ECO:0000313" key="1">
    <source>
        <dbReference type="EMBL" id="CAB4035913.1"/>
    </source>
</evidence>
<gene>
    <name evidence="1" type="ORF">PACLA_8A058107</name>
</gene>
<dbReference type="PANTHER" id="PTHR33361:SF2">
    <property type="entry name" value="DUF885 DOMAIN-CONTAINING PROTEIN"/>
    <property type="match status" value="1"/>
</dbReference>
<keyword evidence="2" id="KW-1185">Reference proteome</keyword>
<name>A0A7D9LMW2_PARCT</name>
<dbReference type="Proteomes" id="UP001152795">
    <property type="component" value="Unassembled WGS sequence"/>
</dbReference>
<dbReference type="EMBL" id="CACRXK020021494">
    <property type="protein sequence ID" value="CAB4035913.1"/>
    <property type="molecule type" value="Genomic_DNA"/>
</dbReference>
<protein>
    <submittedName>
        <fullName evidence="1">Uncharacterized protein</fullName>
    </submittedName>
</protein>